<name>A0A095U1J0_9FLAO</name>
<evidence type="ECO:0000313" key="3">
    <source>
        <dbReference type="Proteomes" id="UP000029554"/>
    </source>
</evidence>
<accession>A0A095U1J0</accession>
<feature type="signal peptide" evidence="1">
    <location>
        <begin position="1"/>
        <end position="20"/>
    </location>
</feature>
<dbReference type="RefSeq" id="WP_035126330.1">
    <property type="nucleotide sequence ID" value="NZ_JRHH01000003.1"/>
</dbReference>
<evidence type="ECO:0000256" key="1">
    <source>
        <dbReference type="SAM" id="SignalP"/>
    </source>
</evidence>
<reference evidence="2 3" key="1">
    <citation type="submission" date="2014-09" db="EMBL/GenBank/DDBJ databases">
        <title>Whole Genome Shotgun of Flavobacterium aquatile LMG 4008.</title>
        <authorList>
            <person name="Gale A.N."/>
            <person name="Pipes S.E."/>
            <person name="Newman J.D."/>
        </authorList>
    </citation>
    <scope>NUCLEOTIDE SEQUENCE [LARGE SCALE GENOMIC DNA]</scope>
    <source>
        <strain evidence="2 3">LMG 4008</strain>
    </source>
</reference>
<proteinExistence type="predicted"/>
<organism evidence="2 3">
    <name type="scientific">Flavobacterium aquatile LMG 4008 = ATCC 11947</name>
    <dbReference type="NCBI Taxonomy" id="1453498"/>
    <lineage>
        <taxon>Bacteria</taxon>
        <taxon>Pseudomonadati</taxon>
        <taxon>Bacteroidota</taxon>
        <taxon>Flavobacteriia</taxon>
        <taxon>Flavobacteriales</taxon>
        <taxon>Flavobacteriaceae</taxon>
        <taxon>Flavobacterium</taxon>
    </lineage>
</organism>
<dbReference type="Gene3D" id="1.20.1480.40">
    <property type="entry name" value="Uncharacterised protein PF16133, DUF4844"/>
    <property type="match status" value="1"/>
</dbReference>
<dbReference type="AlphaFoldDB" id="A0A095U1J0"/>
<feature type="chain" id="PRO_5001910993" description="DUF4844 domain-containing protein" evidence="1">
    <location>
        <begin position="21"/>
        <end position="145"/>
    </location>
</feature>
<dbReference type="Proteomes" id="UP000029554">
    <property type="component" value="Unassembled WGS sequence"/>
</dbReference>
<comment type="caution">
    <text evidence="2">The sequence shown here is derived from an EMBL/GenBank/DDBJ whole genome shotgun (WGS) entry which is preliminary data.</text>
</comment>
<dbReference type="EMBL" id="JRHH01000003">
    <property type="protein sequence ID" value="KGD68468.1"/>
    <property type="molecule type" value="Genomic_DNA"/>
</dbReference>
<dbReference type="InterPro" id="IPR038360">
    <property type="entry name" value="DUF4844_sf"/>
</dbReference>
<sequence length="145" mass="16673">MKKTISIFLVLLFFMFTACGQKQIKTPNKAMEKFEKFKAKEKFVEDMKILYPGIGDEKLKPILTEKINLAAEDFEKIAQNGNATDEDYQNAIGKGLDRFKSIYLEIDTEDRERVCAYFEELMDIVGLESSDGQLNNFMYGLDPTN</sequence>
<dbReference type="eggNOG" id="ENOG50303NU">
    <property type="taxonomic scope" value="Bacteria"/>
</dbReference>
<protein>
    <recommendedName>
        <fullName evidence="4">DUF4844 domain-containing protein</fullName>
    </recommendedName>
</protein>
<evidence type="ECO:0000313" key="2">
    <source>
        <dbReference type="EMBL" id="KGD68468.1"/>
    </source>
</evidence>
<keyword evidence="1" id="KW-0732">Signal</keyword>
<gene>
    <name evidence="2" type="ORF">LG45_09320</name>
</gene>
<dbReference type="STRING" id="1453498.LG45_09320"/>
<dbReference type="OrthoDB" id="6710549at2"/>
<dbReference type="InterPro" id="IPR032301">
    <property type="entry name" value="DUF4844"/>
</dbReference>
<dbReference type="PROSITE" id="PS51257">
    <property type="entry name" value="PROKAR_LIPOPROTEIN"/>
    <property type="match status" value="1"/>
</dbReference>
<evidence type="ECO:0008006" key="4">
    <source>
        <dbReference type="Google" id="ProtNLM"/>
    </source>
</evidence>
<keyword evidence="3" id="KW-1185">Reference proteome</keyword>
<dbReference type="Pfam" id="PF16133">
    <property type="entry name" value="DUF4844"/>
    <property type="match status" value="1"/>
</dbReference>